<reference evidence="2" key="1">
    <citation type="submission" date="2021-02" db="EMBL/GenBank/DDBJ databases">
        <authorList>
            <person name="Nowell W R."/>
        </authorList>
    </citation>
    <scope>NUCLEOTIDE SEQUENCE</scope>
</reference>
<keyword evidence="3" id="KW-1185">Reference proteome</keyword>
<evidence type="ECO:0000256" key="1">
    <source>
        <dbReference type="SAM" id="MobiDB-lite"/>
    </source>
</evidence>
<organism evidence="2 3">
    <name type="scientific">Rotaria socialis</name>
    <dbReference type="NCBI Taxonomy" id="392032"/>
    <lineage>
        <taxon>Eukaryota</taxon>
        <taxon>Metazoa</taxon>
        <taxon>Spiralia</taxon>
        <taxon>Gnathifera</taxon>
        <taxon>Rotifera</taxon>
        <taxon>Eurotatoria</taxon>
        <taxon>Bdelloidea</taxon>
        <taxon>Philodinida</taxon>
        <taxon>Philodinidae</taxon>
        <taxon>Rotaria</taxon>
    </lineage>
</organism>
<name>A0A821M470_9BILA</name>
<dbReference type="EMBL" id="CAJOBP010041834">
    <property type="protein sequence ID" value="CAF4761395.1"/>
    <property type="molecule type" value="Genomic_DNA"/>
</dbReference>
<dbReference type="AlphaFoldDB" id="A0A821M470"/>
<feature type="non-terminal residue" evidence="2">
    <location>
        <position position="1"/>
    </location>
</feature>
<proteinExistence type="predicted"/>
<evidence type="ECO:0000313" key="2">
    <source>
        <dbReference type="EMBL" id="CAF4761395.1"/>
    </source>
</evidence>
<gene>
    <name evidence="2" type="ORF">UJA718_LOCUS39458</name>
</gene>
<accession>A0A821M470</accession>
<protein>
    <submittedName>
        <fullName evidence="2">Uncharacterized protein</fullName>
    </submittedName>
</protein>
<feature type="region of interest" description="Disordered" evidence="1">
    <location>
        <begin position="29"/>
        <end position="48"/>
    </location>
</feature>
<comment type="caution">
    <text evidence="2">The sequence shown here is derived from an EMBL/GenBank/DDBJ whole genome shotgun (WGS) entry which is preliminary data.</text>
</comment>
<sequence length="48" mass="5365">LQDIFSELGCKIIKVAHTNVATLETPINKPKLKDGMSLGSNRKRKRTN</sequence>
<evidence type="ECO:0000313" key="3">
    <source>
        <dbReference type="Proteomes" id="UP000663873"/>
    </source>
</evidence>
<dbReference type="Proteomes" id="UP000663873">
    <property type="component" value="Unassembled WGS sequence"/>
</dbReference>